<feature type="transmembrane region" description="Helical" evidence="7">
    <location>
        <begin position="24"/>
        <end position="43"/>
    </location>
</feature>
<feature type="transmembrane region" description="Helical" evidence="7">
    <location>
        <begin position="236"/>
        <end position="257"/>
    </location>
</feature>
<evidence type="ECO:0000256" key="2">
    <source>
        <dbReference type="ARBA" id="ARBA00022448"/>
    </source>
</evidence>
<evidence type="ECO:0000256" key="5">
    <source>
        <dbReference type="ARBA" id="ARBA00022989"/>
    </source>
</evidence>
<dbReference type="InterPro" id="IPR000515">
    <property type="entry name" value="MetI-like"/>
</dbReference>
<evidence type="ECO:0000256" key="7">
    <source>
        <dbReference type="RuleBase" id="RU363032"/>
    </source>
</evidence>
<dbReference type="CDD" id="cd06261">
    <property type="entry name" value="TM_PBP2"/>
    <property type="match status" value="1"/>
</dbReference>
<evidence type="ECO:0000313" key="10">
    <source>
        <dbReference type="Proteomes" id="UP000321574"/>
    </source>
</evidence>
<organism evidence="9 10">
    <name type="scientific">Cerasibacillus terrae</name>
    <dbReference type="NCBI Taxonomy" id="2498845"/>
    <lineage>
        <taxon>Bacteria</taxon>
        <taxon>Bacillati</taxon>
        <taxon>Bacillota</taxon>
        <taxon>Bacilli</taxon>
        <taxon>Bacillales</taxon>
        <taxon>Bacillaceae</taxon>
        <taxon>Cerasibacillus</taxon>
    </lineage>
</organism>
<keyword evidence="10" id="KW-1185">Reference proteome</keyword>
<dbReference type="Gene3D" id="1.10.3720.10">
    <property type="entry name" value="MetI-like"/>
    <property type="match status" value="1"/>
</dbReference>
<dbReference type="RefSeq" id="WP_147670585.1">
    <property type="nucleotide sequence ID" value="NZ_VDUW01000015.1"/>
</dbReference>
<evidence type="ECO:0000256" key="1">
    <source>
        <dbReference type="ARBA" id="ARBA00004651"/>
    </source>
</evidence>
<dbReference type="SUPFAM" id="SSF161098">
    <property type="entry name" value="MetI-like"/>
    <property type="match status" value="1"/>
</dbReference>
<dbReference type="PANTHER" id="PTHR30151">
    <property type="entry name" value="ALKANE SULFONATE ABC TRANSPORTER-RELATED, MEMBRANE SUBUNIT"/>
    <property type="match status" value="1"/>
</dbReference>
<feature type="transmembrane region" description="Helical" evidence="7">
    <location>
        <begin position="206"/>
        <end position="230"/>
    </location>
</feature>
<comment type="similarity">
    <text evidence="7">Belongs to the binding-protein-dependent transport system permease family.</text>
</comment>
<dbReference type="OrthoDB" id="9783295at2"/>
<comment type="caution">
    <text evidence="9">The sequence shown here is derived from an EMBL/GenBank/DDBJ whole genome shotgun (WGS) entry which is preliminary data.</text>
</comment>
<keyword evidence="3" id="KW-1003">Cell membrane</keyword>
<dbReference type="PROSITE" id="PS50928">
    <property type="entry name" value="ABC_TM1"/>
    <property type="match status" value="1"/>
</dbReference>
<keyword evidence="6 7" id="KW-0472">Membrane</keyword>
<dbReference type="GO" id="GO:0055085">
    <property type="term" value="P:transmembrane transport"/>
    <property type="evidence" value="ECO:0007669"/>
    <property type="project" value="InterPro"/>
</dbReference>
<dbReference type="InterPro" id="IPR035906">
    <property type="entry name" value="MetI-like_sf"/>
</dbReference>
<evidence type="ECO:0000313" key="9">
    <source>
        <dbReference type="EMBL" id="TXL58168.1"/>
    </source>
</evidence>
<evidence type="ECO:0000256" key="6">
    <source>
        <dbReference type="ARBA" id="ARBA00023136"/>
    </source>
</evidence>
<proteinExistence type="inferred from homology"/>
<dbReference type="PANTHER" id="PTHR30151:SF19">
    <property type="entry name" value="ABC TRANSPORTER PERMEASE"/>
    <property type="match status" value="1"/>
</dbReference>
<keyword evidence="2 7" id="KW-0813">Transport</keyword>
<keyword evidence="4 7" id="KW-0812">Transmembrane</keyword>
<dbReference type="Proteomes" id="UP000321574">
    <property type="component" value="Unassembled WGS sequence"/>
</dbReference>
<dbReference type="EMBL" id="VDUW01000015">
    <property type="protein sequence ID" value="TXL58168.1"/>
    <property type="molecule type" value="Genomic_DNA"/>
</dbReference>
<evidence type="ECO:0000256" key="3">
    <source>
        <dbReference type="ARBA" id="ARBA00022475"/>
    </source>
</evidence>
<dbReference type="GO" id="GO:0005886">
    <property type="term" value="C:plasma membrane"/>
    <property type="evidence" value="ECO:0007669"/>
    <property type="project" value="UniProtKB-SubCell"/>
</dbReference>
<feature type="domain" description="ABC transmembrane type-1" evidence="8">
    <location>
        <begin position="73"/>
        <end position="257"/>
    </location>
</feature>
<protein>
    <submittedName>
        <fullName evidence="9">ABC transporter permease</fullName>
    </submittedName>
</protein>
<evidence type="ECO:0000256" key="4">
    <source>
        <dbReference type="ARBA" id="ARBA00022692"/>
    </source>
</evidence>
<accession>A0A5C8NHZ6</accession>
<reference evidence="9 10" key="1">
    <citation type="submission" date="2019-06" db="EMBL/GenBank/DDBJ databases">
        <title>Cerasibacillus sp. nov., isolated from maize field.</title>
        <authorList>
            <person name="Lin S.-Y."/>
            <person name="Tsai C.-F."/>
            <person name="Young C.-C."/>
        </authorList>
    </citation>
    <scope>NUCLEOTIDE SEQUENCE [LARGE SCALE GENOMIC DNA]</scope>
    <source>
        <strain evidence="9 10">CC-CFT480</strain>
    </source>
</reference>
<keyword evidence="5 7" id="KW-1133">Transmembrane helix</keyword>
<feature type="transmembrane region" description="Helical" evidence="7">
    <location>
        <begin position="79"/>
        <end position="104"/>
    </location>
</feature>
<dbReference type="AlphaFoldDB" id="A0A5C8NHZ6"/>
<gene>
    <name evidence="9" type="ORF">FHP05_14485</name>
</gene>
<feature type="transmembrane region" description="Helical" evidence="7">
    <location>
        <begin position="116"/>
        <end position="136"/>
    </location>
</feature>
<sequence length="269" mass="30316">MKKSQTDAVLFKRHRKQLSRERKYIFLWQIIIFIGFFSIWEIASRLHWIDPLLFSSPSHIYSLLVDKIRDGSMLTHAKITLFETVLGFIIGTILGIFIATMLWLSPRMSKILDPYLVILNAMPKVALGPIIIVAFGPGYLSIIAMGAIISVIITTIVVYTAFTEVDENYMKVLQSFGATKWVSFKEAIFPATLPVMISTLKVNVGLSWVGVIVGEFLASREGLGFLIVYGFQVFDFTLVMASLLLIAIFAAIMYKFVEKIESMLIKNKA</sequence>
<evidence type="ECO:0000259" key="8">
    <source>
        <dbReference type="PROSITE" id="PS50928"/>
    </source>
</evidence>
<name>A0A5C8NHZ6_9BACI</name>
<comment type="subcellular location">
    <subcellularLocation>
        <location evidence="1 7">Cell membrane</location>
        <topology evidence="1 7">Multi-pass membrane protein</topology>
    </subcellularLocation>
</comment>
<dbReference type="Pfam" id="PF00528">
    <property type="entry name" value="BPD_transp_1"/>
    <property type="match status" value="1"/>
</dbReference>
<feature type="transmembrane region" description="Helical" evidence="7">
    <location>
        <begin position="142"/>
        <end position="162"/>
    </location>
</feature>